<dbReference type="InterPro" id="IPR001841">
    <property type="entry name" value="Znf_RING"/>
</dbReference>
<evidence type="ECO:0008006" key="6">
    <source>
        <dbReference type="Google" id="ProtNLM"/>
    </source>
</evidence>
<sequence>MAGGSCAGMHIEGAESALHGLSSSTGEGSWDESLWPALEEVLRSTCTQANAEEEAYCMYGDVATVCSPFRGSGLRGSDPIGSGGVSRPEAPTDEAAEHRLGSIKLDTCNDACLRDMVVPNRRLAESPEGGQDATNFVPHPNSVVSCQEVCLAQDSTVQDSDRPQHPQSVPCLFHHDPVRQFSVNADACEPARDPTLGKESLLADGASTDRATANKDICSDPPEVVFTICLDRTGGAALGLSVGPTGRFSTSLTIVKVKDGLAKAHGEIYPYCAVQPGDRIVAINGKVLPHAELIEMIKQPQILELSILRQGGVRPPSSTIRGISAASSWASSTSSKSSCHPIASATFLSDRVPPQIQMTSSRLHAEARLGPIHEAQTAPLAPPESVPAPMSAQPPTRPPARPSARPRPWPRQGLPHPVSGKILLGDMAMPFPTRPALDRATPHLPVRGCRKGVVFARHGRVFSKQLAKHKAGWVTPCVRRFCGAGRRHEGFRGSYVQRGSAVMPGVRPKPTRDDELAFTSTIWRSVASGWRCAICLEAANANGHGMLSLRRCGHRVHALCLARARHGPDGRPSCAACAFELQTFMPRFRDVASSRRRRTPSCRRPRGRRRCRSPRSRSRSRKRPRQHSPRSRSRSAFSRTHHASHRNLRSAKAASPCSASSVSGGRGYGSSSRSSSASSITSSRSRSCLRLRRASQWCEICKRHLGWVELARSKDGLLPSSRCFSCERRIGTTSVHPAQRTLAVMASISQTAEATANHGSADPEEAEFEVDEFGFQLALEQIKAAVCPEDGVAVLEVLLRSRPTNELLEADSWATALEVHVSGLASHLGALLHKVSDKWCRLREQGSGQSPFTSASIVKATCTSHPVAWKAPTAVLATEVGKHLNGSTCMGGEDLGPSSATSKGFLGLLLERARRRAKRHASRQNGRSQSAAGETQRGALGDMTEAALGTEDDQSSSVQVLGDLAEYKGGQNAADEHASGHPTAFTH</sequence>
<feature type="region of interest" description="Disordered" evidence="2">
    <location>
        <begin position="590"/>
        <end position="679"/>
    </location>
</feature>
<gene>
    <name evidence="5" type="ORF">PBAH0796_LOCUS17220</name>
</gene>
<reference evidence="5" key="1">
    <citation type="submission" date="2021-01" db="EMBL/GenBank/DDBJ databases">
        <authorList>
            <person name="Corre E."/>
            <person name="Pelletier E."/>
            <person name="Niang G."/>
            <person name="Scheremetjew M."/>
            <person name="Finn R."/>
            <person name="Kale V."/>
            <person name="Holt S."/>
            <person name="Cochrane G."/>
            <person name="Meng A."/>
            <person name="Brown T."/>
            <person name="Cohen L."/>
        </authorList>
    </citation>
    <scope>NUCLEOTIDE SEQUENCE</scope>
    <source>
        <strain evidence="5">Pbaha01</strain>
    </source>
</reference>
<keyword evidence="1" id="KW-0863">Zinc-finger</keyword>
<evidence type="ECO:0000256" key="1">
    <source>
        <dbReference type="PROSITE-ProRule" id="PRU00175"/>
    </source>
</evidence>
<accession>A0A7S0AJ98</accession>
<organism evidence="5">
    <name type="scientific">Pyrodinium bahamense</name>
    <dbReference type="NCBI Taxonomy" id="73915"/>
    <lineage>
        <taxon>Eukaryota</taxon>
        <taxon>Sar</taxon>
        <taxon>Alveolata</taxon>
        <taxon>Dinophyceae</taxon>
        <taxon>Gonyaulacales</taxon>
        <taxon>Pyrocystaceae</taxon>
        <taxon>Pyrodinium</taxon>
    </lineage>
</organism>
<protein>
    <recommendedName>
        <fullName evidence="6">PDZ domain-containing protein</fullName>
    </recommendedName>
</protein>
<dbReference type="AlphaFoldDB" id="A0A7S0AJ98"/>
<dbReference type="EMBL" id="HBEG01028338">
    <property type="protein sequence ID" value="CAD8365124.1"/>
    <property type="molecule type" value="Transcribed_RNA"/>
</dbReference>
<evidence type="ECO:0000256" key="2">
    <source>
        <dbReference type="SAM" id="MobiDB-lite"/>
    </source>
</evidence>
<keyword evidence="1" id="KW-0862">Zinc</keyword>
<evidence type="ECO:0000259" key="3">
    <source>
        <dbReference type="PROSITE" id="PS50089"/>
    </source>
</evidence>
<dbReference type="InterPro" id="IPR036034">
    <property type="entry name" value="PDZ_sf"/>
</dbReference>
<feature type="region of interest" description="Disordered" evidence="2">
    <location>
        <begin position="378"/>
        <end position="416"/>
    </location>
</feature>
<feature type="domain" description="RING-type" evidence="3">
    <location>
        <begin position="532"/>
        <end position="577"/>
    </location>
</feature>
<dbReference type="PROSITE" id="PS50106">
    <property type="entry name" value="PDZ"/>
    <property type="match status" value="1"/>
</dbReference>
<feature type="compositionally biased region" description="Basic residues" evidence="2">
    <location>
        <begin position="594"/>
        <end position="649"/>
    </location>
</feature>
<dbReference type="GO" id="GO:0008270">
    <property type="term" value="F:zinc ion binding"/>
    <property type="evidence" value="ECO:0007669"/>
    <property type="project" value="UniProtKB-KW"/>
</dbReference>
<evidence type="ECO:0000259" key="4">
    <source>
        <dbReference type="PROSITE" id="PS50106"/>
    </source>
</evidence>
<dbReference type="SUPFAM" id="SSF50156">
    <property type="entry name" value="PDZ domain-like"/>
    <property type="match status" value="1"/>
</dbReference>
<feature type="domain" description="PDZ" evidence="4">
    <location>
        <begin position="227"/>
        <end position="299"/>
    </location>
</feature>
<feature type="compositionally biased region" description="Pro residues" evidence="2">
    <location>
        <begin position="395"/>
        <end position="409"/>
    </location>
</feature>
<evidence type="ECO:0000313" key="5">
    <source>
        <dbReference type="EMBL" id="CAD8365124.1"/>
    </source>
</evidence>
<dbReference type="Gene3D" id="3.30.40.10">
    <property type="entry name" value="Zinc/RING finger domain, C3HC4 (zinc finger)"/>
    <property type="match status" value="1"/>
</dbReference>
<dbReference type="SMART" id="SM00228">
    <property type="entry name" value="PDZ"/>
    <property type="match status" value="1"/>
</dbReference>
<dbReference type="Gene3D" id="2.30.42.10">
    <property type="match status" value="1"/>
</dbReference>
<keyword evidence="1" id="KW-0479">Metal-binding</keyword>
<dbReference type="SUPFAM" id="SSF57850">
    <property type="entry name" value="RING/U-box"/>
    <property type="match status" value="1"/>
</dbReference>
<feature type="region of interest" description="Disordered" evidence="2">
    <location>
        <begin position="916"/>
        <end position="939"/>
    </location>
</feature>
<dbReference type="PROSITE" id="PS50089">
    <property type="entry name" value="ZF_RING_2"/>
    <property type="match status" value="1"/>
</dbReference>
<feature type="compositionally biased region" description="Polar residues" evidence="2">
    <location>
        <begin position="924"/>
        <end position="933"/>
    </location>
</feature>
<dbReference type="SMART" id="SM00184">
    <property type="entry name" value="RING"/>
    <property type="match status" value="1"/>
</dbReference>
<dbReference type="InterPro" id="IPR013083">
    <property type="entry name" value="Znf_RING/FYVE/PHD"/>
</dbReference>
<feature type="compositionally biased region" description="Low complexity" evidence="2">
    <location>
        <begin position="650"/>
        <end position="679"/>
    </location>
</feature>
<proteinExistence type="predicted"/>
<dbReference type="InterPro" id="IPR001478">
    <property type="entry name" value="PDZ"/>
</dbReference>
<dbReference type="CDD" id="cd00136">
    <property type="entry name" value="PDZ_canonical"/>
    <property type="match status" value="1"/>
</dbReference>
<name>A0A7S0AJ98_9DINO</name>